<name>A0A918E5N0_9ACTN</name>
<reference evidence="1" key="2">
    <citation type="submission" date="2020-09" db="EMBL/GenBank/DDBJ databases">
        <authorList>
            <person name="Sun Q."/>
            <person name="Zhou Y."/>
        </authorList>
    </citation>
    <scope>NUCLEOTIDE SEQUENCE</scope>
    <source>
        <strain evidence="1">CGMCC 4.7430</strain>
    </source>
</reference>
<dbReference type="AlphaFoldDB" id="A0A918E5N0"/>
<comment type="caution">
    <text evidence="1">The sequence shown here is derived from an EMBL/GenBank/DDBJ whole genome shotgun (WGS) entry which is preliminary data.</text>
</comment>
<gene>
    <name evidence="1" type="ORF">GCM10012278_39590</name>
</gene>
<organism evidence="1 2">
    <name type="scientific">Nonomuraea glycinis</name>
    <dbReference type="NCBI Taxonomy" id="2047744"/>
    <lineage>
        <taxon>Bacteria</taxon>
        <taxon>Bacillati</taxon>
        <taxon>Actinomycetota</taxon>
        <taxon>Actinomycetes</taxon>
        <taxon>Streptosporangiales</taxon>
        <taxon>Streptosporangiaceae</taxon>
        <taxon>Nonomuraea</taxon>
    </lineage>
</organism>
<dbReference type="RefSeq" id="WP_225277489.1">
    <property type="nucleotide sequence ID" value="NZ_JAIWLT010000008.1"/>
</dbReference>
<sequence length="193" mass="22093">MADMSQAIPAERQWDLLEEYLLNGSFDATWIDTENIEEAAQRFRADPSSGILCDLDTSFDLADDDSGDTMTWIGMHSPGWSVAVTLTGWLPFQPAASSGGRRIITHHHRADLAELDDEGMLYYYDGELLGPLGVLEEFRNYTLDLEERYNLGFEEMVESYLILAGRVTRRFLDRDWFTASRVLYRVPRGAWPR</sequence>
<proteinExistence type="predicted"/>
<accession>A0A918E5N0</accession>
<keyword evidence="2" id="KW-1185">Reference proteome</keyword>
<dbReference type="Proteomes" id="UP000660745">
    <property type="component" value="Unassembled WGS sequence"/>
</dbReference>
<evidence type="ECO:0000313" key="2">
    <source>
        <dbReference type="Proteomes" id="UP000660745"/>
    </source>
</evidence>
<evidence type="ECO:0000313" key="1">
    <source>
        <dbReference type="EMBL" id="GGP08325.1"/>
    </source>
</evidence>
<reference evidence="1" key="1">
    <citation type="journal article" date="2014" name="Int. J. Syst. Evol. Microbiol.">
        <title>Complete genome sequence of Corynebacterium casei LMG S-19264T (=DSM 44701T), isolated from a smear-ripened cheese.</title>
        <authorList>
            <consortium name="US DOE Joint Genome Institute (JGI-PGF)"/>
            <person name="Walter F."/>
            <person name="Albersmeier A."/>
            <person name="Kalinowski J."/>
            <person name="Ruckert C."/>
        </authorList>
    </citation>
    <scope>NUCLEOTIDE SEQUENCE</scope>
    <source>
        <strain evidence="1">CGMCC 4.7430</strain>
    </source>
</reference>
<dbReference type="EMBL" id="BMNK01000006">
    <property type="protein sequence ID" value="GGP08325.1"/>
    <property type="molecule type" value="Genomic_DNA"/>
</dbReference>
<protein>
    <submittedName>
        <fullName evidence="1">Uncharacterized protein</fullName>
    </submittedName>
</protein>